<dbReference type="HOGENOM" id="CLU_066743_4_0_2"/>
<dbReference type="PANTHER" id="PTHR31721">
    <property type="entry name" value="OS06G0710300 PROTEIN"/>
    <property type="match status" value="1"/>
</dbReference>
<dbReference type="GeneID" id="3922595"/>
<reference evidence="3" key="1">
    <citation type="journal article" date="2016" name="Stand. Genomic Sci.">
        <title>Complete genome sequence of Methanospirillum hungatei type strain JF1.</title>
        <authorList>
            <person name="Gunsalus R.P."/>
            <person name="Cook L.E."/>
            <person name="Crable B."/>
            <person name="Rohlin L."/>
            <person name="McDonald E."/>
            <person name="Mouttaki H."/>
            <person name="Sieber J.R."/>
            <person name="Poweleit N."/>
            <person name="Zhou H."/>
            <person name="Lapidus A.L."/>
            <person name="Daligault H.E."/>
            <person name="Land M."/>
            <person name="Gilna P."/>
            <person name="Ivanova N."/>
            <person name="Kyrpides N."/>
            <person name="Culley D.E."/>
            <person name="McInerney M.J."/>
        </authorList>
    </citation>
    <scope>NUCLEOTIDE SEQUENCE [LARGE SCALE GENOMIC DNA]</scope>
    <source>
        <strain evidence="3">ATCC 27890 / DSM 864 / NBRC 100397 / JF-1</strain>
    </source>
</reference>
<accession>Q2FNM0</accession>
<dbReference type="KEGG" id="mhu:Mhun_1310"/>
<dbReference type="eggNOG" id="arCOG03446">
    <property type="taxonomic scope" value="Archaea"/>
</dbReference>
<dbReference type="Proteomes" id="UP000001941">
    <property type="component" value="Chromosome"/>
</dbReference>
<sequence length="187" mass="21018">MIKKILSTDKESFECKILNPIEYWLWKFRYVSFLAVIFCAIASVALFVMGTLEIIHPVKEILLSIAGVATEHASLENEEILKGFIGALDLYLIAVFFLIFSFGLYELIISKIDVARDACDDVEHPLLQITSLDELKSKIIKVIIIILMVAFFKNVISMKMIAVSDALLLALAILALCIGSYFLTKEH</sequence>
<proteinExistence type="predicted"/>
<gene>
    <name evidence="2" type="ordered locus">Mhun_1310</name>
</gene>
<dbReference type="AlphaFoldDB" id="Q2FNM0"/>
<dbReference type="STRING" id="323259.Mhun_1310"/>
<dbReference type="Pfam" id="PF03350">
    <property type="entry name" value="UPF0114"/>
    <property type="match status" value="1"/>
</dbReference>
<name>Q2FNM0_METHJ</name>
<evidence type="ECO:0000313" key="2">
    <source>
        <dbReference type="EMBL" id="ABD41050.1"/>
    </source>
</evidence>
<dbReference type="InParanoid" id="Q2FNM0"/>
<evidence type="ECO:0000256" key="1">
    <source>
        <dbReference type="SAM" id="Phobius"/>
    </source>
</evidence>
<keyword evidence="1" id="KW-0472">Membrane</keyword>
<feature type="transmembrane region" description="Helical" evidence="1">
    <location>
        <begin position="162"/>
        <end position="183"/>
    </location>
</feature>
<keyword evidence="3" id="KW-1185">Reference proteome</keyword>
<keyword evidence="1" id="KW-1133">Transmembrane helix</keyword>
<dbReference type="RefSeq" id="WP_011448327.1">
    <property type="nucleotide sequence ID" value="NC_007796.1"/>
</dbReference>
<dbReference type="PANTHER" id="PTHR31721:SF4">
    <property type="entry name" value="OS06G0710300 PROTEIN"/>
    <property type="match status" value="1"/>
</dbReference>
<dbReference type="InterPro" id="IPR005134">
    <property type="entry name" value="UPF0114"/>
</dbReference>
<dbReference type="PIRSF" id="PIRSF026509">
    <property type="entry name" value="UCP026509"/>
    <property type="match status" value="1"/>
</dbReference>
<organism evidence="2 3">
    <name type="scientific">Methanospirillum hungatei JF-1 (strain ATCC 27890 / DSM 864 / NBRC 100397 / JF-1)</name>
    <dbReference type="NCBI Taxonomy" id="323259"/>
    <lineage>
        <taxon>Archaea</taxon>
        <taxon>Methanobacteriati</taxon>
        <taxon>Methanobacteriota</taxon>
        <taxon>Stenosarchaea group</taxon>
        <taxon>Methanomicrobia</taxon>
        <taxon>Methanomicrobiales</taxon>
        <taxon>Methanospirillaceae</taxon>
        <taxon>Methanospirillum</taxon>
    </lineage>
</organism>
<dbReference type="EnsemblBacteria" id="ABD41050">
    <property type="protein sequence ID" value="ABD41050"/>
    <property type="gene ID" value="Mhun_1310"/>
</dbReference>
<evidence type="ECO:0000313" key="3">
    <source>
        <dbReference type="Proteomes" id="UP000001941"/>
    </source>
</evidence>
<dbReference type="EMBL" id="CP000254">
    <property type="protein sequence ID" value="ABD41050.1"/>
    <property type="molecule type" value="Genomic_DNA"/>
</dbReference>
<protein>
    <submittedName>
        <fullName evidence="2">Uncharacterized protein UPF0114</fullName>
    </submittedName>
</protein>
<keyword evidence="1" id="KW-0812">Transmembrane</keyword>
<feature type="transmembrane region" description="Helical" evidence="1">
    <location>
        <begin position="139"/>
        <end position="156"/>
    </location>
</feature>
<feature type="transmembrane region" description="Helical" evidence="1">
    <location>
        <begin position="90"/>
        <end position="108"/>
    </location>
</feature>
<feature type="transmembrane region" description="Helical" evidence="1">
    <location>
        <begin position="30"/>
        <end position="52"/>
    </location>
</feature>
<dbReference type="OrthoDB" id="111817at2157"/>